<evidence type="ECO:0000313" key="2">
    <source>
        <dbReference type="EMBL" id="KAJ1916879.1"/>
    </source>
</evidence>
<accession>A0A9W8DST8</accession>
<dbReference type="EMBL" id="JANBPU010000088">
    <property type="protein sequence ID" value="KAJ1916879.1"/>
    <property type="molecule type" value="Genomic_DNA"/>
</dbReference>
<dbReference type="InterPro" id="IPR032675">
    <property type="entry name" value="LRR_dom_sf"/>
</dbReference>
<dbReference type="GO" id="GO:0031146">
    <property type="term" value="P:SCF-dependent proteasomal ubiquitin-dependent protein catabolic process"/>
    <property type="evidence" value="ECO:0007669"/>
    <property type="project" value="TreeGrafter"/>
</dbReference>
<dbReference type="AlphaFoldDB" id="A0A9W8DST8"/>
<organism evidence="2 3">
    <name type="scientific">Mycoemilia scoparia</name>
    <dbReference type="NCBI Taxonomy" id="417184"/>
    <lineage>
        <taxon>Eukaryota</taxon>
        <taxon>Fungi</taxon>
        <taxon>Fungi incertae sedis</taxon>
        <taxon>Zoopagomycota</taxon>
        <taxon>Kickxellomycotina</taxon>
        <taxon>Kickxellomycetes</taxon>
        <taxon>Kickxellales</taxon>
        <taxon>Kickxellaceae</taxon>
        <taxon>Mycoemilia</taxon>
    </lineage>
</organism>
<dbReference type="InterPro" id="IPR006553">
    <property type="entry name" value="Leu-rich_rpt_Cys-con_subtyp"/>
</dbReference>
<keyword evidence="3" id="KW-1185">Reference proteome</keyword>
<dbReference type="Proteomes" id="UP001150538">
    <property type="component" value="Unassembled WGS sequence"/>
</dbReference>
<name>A0A9W8DST8_9FUNG</name>
<evidence type="ECO:0000313" key="3">
    <source>
        <dbReference type="Proteomes" id="UP001150538"/>
    </source>
</evidence>
<dbReference type="SUPFAM" id="SSF52047">
    <property type="entry name" value="RNI-like"/>
    <property type="match status" value="1"/>
</dbReference>
<dbReference type="SMART" id="SM00367">
    <property type="entry name" value="LRR_CC"/>
    <property type="match status" value="2"/>
</dbReference>
<sequence length="594" mass="65677">MDKTSPLSRSYIVEDILSYLSLDDIKRVQHVNSHWQMMAQPHTMGTVKGTLYQVSAALDRVQSANACHLVRDVSIDLTYSDLYSNPSDYERRVERIIDKFGPCMRGIKKLSIVYDIAHQASPATTLACTSAFNRLLRTFRNVQSLDLSHCNISIVNGERHAFNYMNQLRSIDWFKMGTNDRTSTRLLSTLIETNAHHLRVLRSKGDTLDEHLHILTTKQPSNGILEVFDAHGSRITDKGLSEIVNSNPSLRHIDISCCSRITSLGIASIQPKVLPNLIYLSLYGLQVQMSDYAQVFNSNNYWAHLKTISLRSMARLNDDSLAPRGNDSILEAIGFNCPSLLDLNVLDCRGVSDTGLRAVLSQLQSLRSVVVLHNASERPIPAEEEDKVMSMLFEGSSGTVSPGSSMSASSSGSSPNLLPISSPIAQPQQQNRRHSFTNFTDFPPLPSNAPSSTTSPYCPDNNAIGSRSGYLNISYPAPTSQNSTDSAISSRSASPLSGGRSAGVGLSRNASTSQTQRRMFSYRALASGIKTKRLDKINLDMRYDINFATCLSNQLKSIVKISGSSITKNAKMMIQTQFPNCSIQVWKTERHHHI</sequence>
<protein>
    <recommendedName>
        <fullName evidence="4">F-box domain-containing protein</fullName>
    </recommendedName>
</protein>
<dbReference type="Gene3D" id="3.80.10.10">
    <property type="entry name" value="Ribonuclease Inhibitor"/>
    <property type="match status" value="1"/>
</dbReference>
<dbReference type="GO" id="GO:0019005">
    <property type="term" value="C:SCF ubiquitin ligase complex"/>
    <property type="evidence" value="ECO:0007669"/>
    <property type="project" value="TreeGrafter"/>
</dbReference>
<feature type="region of interest" description="Disordered" evidence="1">
    <location>
        <begin position="474"/>
        <end position="515"/>
    </location>
</feature>
<gene>
    <name evidence="2" type="ORF">H4219_003534</name>
</gene>
<dbReference type="InterPro" id="IPR001611">
    <property type="entry name" value="Leu-rich_rpt"/>
</dbReference>
<comment type="caution">
    <text evidence="2">The sequence shown here is derived from an EMBL/GenBank/DDBJ whole genome shotgun (WGS) entry which is preliminary data.</text>
</comment>
<proteinExistence type="predicted"/>
<feature type="compositionally biased region" description="Low complexity" evidence="1">
    <location>
        <begin position="395"/>
        <end position="430"/>
    </location>
</feature>
<feature type="region of interest" description="Disordered" evidence="1">
    <location>
        <begin position="394"/>
        <end position="461"/>
    </location>
</feature>
<dbReference type="PANTHER" id="PTHR13318">
    <property type="entry name" value="PARTNER OF PAIRED, ISOFORM B-RELATED"/>
    <property type="match status" value="1"/>
</dbReference>
<evidence type="ECO:0008006" key="4">
    <source>
        <dbReference type="Google" id="ProtNLM"/>
    </source>
</evidence>
<evidence type="ECO:0000256" key="1">
    <source>
        <dbReference type="SAM" id="MobiDB-lite"/>
    </source>
</evidence>
<feature type="compositionally biased region" description="Low complexity" evidence="1">
    <location>
        <begin position="483"/>
        <end position="499"/>
    </location>
</feature>
<reference evidence="2" key="1">
    <citation type="submission" date="2022-07" db="EMBL/GenBank/DDBJ databases">
        <title>Phylogenomic reconstructions and comparative analyses of Kickxellomycotina fungi.</title>
        <authorList>
            <person name="Reynolds N.K."/>
            <person name="Stajich J.E."/>
            <person name="Barry K."/>
            <person name="Grigoriev I.V."/>
            <person name="Crous P."/>
            <person name="Smith M.E."/>
        </authorList>
    </citation>
    <scope>NUCLEOTIDE SEQUENCE</scope>
    <source>
        <strain evidence="2">NBRC 100468</strain>
    </source>
</reference>
<dbReference type="Pfam" id="PF13516">
    <property type="entry name" value="LRR_6"/>
    <property type="match status" value="2"/>
</dbReference>
<dbReference type="OrthoDB" id="421226at2759"/>